<dbReference type="Proteomes" id="UP000887566">
    <property type="component" value="Unplaced"/>
</dbReference>
<keyword evidence="2" id="KW-1185">Reference proteome</keyword>
<evidence type="ECO:0000313" key="3">
    <source>
        <dbReference type="WBParaSite" id="PSAMB.scaffold205size65943.g3295.t1"/>
    </source>
</evidence>
<name>A0A914VL17_9BILA</name>
<feature type="region of interest" description="Disordered" evidence="1">
    <location>
        <begin position="1"/>
        <end position="25"/>
    </location>
</feature>
<proteinExistence type="predicted"/>
<protein>
    <submittedName>
        <fullName evidence="3">Uncharacterized protein</fullName>
    </submittedName>
</protein>
<evidence type="ECO:0000256" key="1">
    <source>
        <dbReference type="SAM" id="MobiDB-lite"/>
    </source>
</evidence>
<evidence type="ECO:0000313" key="2">
    <source>
        <dbReference type="Proteomes" id="UP000887566"/>
    </source>
</evidence>
<accession>A0A914VL17</accession>
<dbReference type="WBParaSite" id="PSAMB.scaffold205size65943.g3295.t1">
    <property type="protein sequence ID" value="PSAMB.scaffold205size65943.g3295.t1"/>
    <property type="gene ID" value="PSAMB.scaffold205size65943.g3295"/>
</dbReference>
<dbReference type="AlphaFoldDB" id="A0A914VL17"/>
<sequence>MTASHKISASEPRAVGGGQEDNDRATPIQTIYLRTRRHQSWACANVQHSMSTEHPFKPRWVNATISEWTRSICRLCAVIGRVGRIGDRRHAANLCILISPPLDSPSALVFPSVHPIDTPTIYACLRAL</sequence>
<organism evidence="2 3">
    <name type="scientific">Plectus sambesii</name>
    <dbReference type="NCBI Taxonomy" id="2011161"/>
    <lineage>
        <taxon>Eukaryota</taxon>
        <taxon>Metazoa</taxon>
        <taxon>Ecdysozoa</taxon>
        <taxon>Nematoda</taxon>
        <taxon>Chromadorea</taxon>
        <taxon>Plectida</taxon>
        <taxon>Plectina</taxon>
        <taxon>Plectoidea</taxon>
        <taxon>Plectidae</taxon>
        <taxon>Plectus</taxon>
    </lineage>
</organism>
<reference evidence="3" key="1">
    <citation type="submission" date="2022-11" db="UniProtKB">
        <authorList>
            <consortium name="WormBaseParasite"/>
        </authorList>
    </citation>
    <scope>IDENTIFICATION</scope>
</reference>